<comment type="caution">
    <text evidence="2">The sequence shown here is derived from an EMBL/GenBank/DDBJ whole genome shotgun (WGS) entry which is preliminary data.</text>
</comment>
<proteinExistence type="predicted"/>
<feature type="region of interest" description="Disordered" evidence="1">
    <location>
        <begin position="14"/>
        <end position="41"/>
    </location>
</feature>
<feature type="compositionally biased region" description="Polar residues" evidence="1">
    <location>
        <begin position="210"/>
        <end position="220"/>
    </location>
</feature>
<dbReference type="Proteomes" id="UP000290759">
    <property type="component" value="Unassembled WGS sequence"/>
</dbReference>
<organism evidence="2 3">
    <name type="scientific">Lichenibacterium minor</name>
    <dbReference type="NCBI Taxonomy" id="2316528"/>
    <lineage>
        <taxon>Bacteria</taxon>
        <taxon>Pseudomonadati</taxon>
        <taxon>Pseudomonadota</taxon>
        <taxon>Alphaproteobacteria</taxon>
        <taxon>Hyphomicrobiales</taxon>
        <taxon>Lichenihabitantaceae</taxon>
        <taxon>Lichenibacterium</taxon>
    </lineage>
</organism>
<evidence type="ECO:0000313" key="3">
    <source>
        <dbReference type="Proteomes" id="UP000290759"/>
    </source>
</evidence>
<evidence type="ECO:0000256" key="1">
    <source>
        <dbReference type="SAM" id="MobiDB-lite"/>
    </source>
</evidence>
<feature type="region of interest" description="Disordered" evidence="1">
    <location>
        <begin position="148"/>
        <end position="220"/>
    </location>
</feature>
<dbReference type="AlphaFoldDB" id="A0A4Q2U850"/>
<feature type="compositionally biased region" description="Basic and acidic residues" evidence="1">
    <location>
        <begin position="159"/>
        <end position="180"/>
    </location>
</feature>
<reference evidence="2 3" key="2">
    <citation type="submission" date="2019-02" db="EMBL/GenBank/DDBJ databases">
        <title>'Lichenibacterium ramalinii' gen. nov. sp. nov., 'Lichenibacterium minor' gen. nov. sp. nov.</title>
        <authorList>
            <person name="Pankratov T."/>
        </authorList>
    </citation>
    <scope>NUCLEOTIDE SEQUENCE [LARGE SCALE GENOMIC DNA]</scope>
    <source>
        <strain evidence="2 3">RmlP026</strain>
    </source>
</reference>
<name>A0A4Q2U850_9HYPH</name>
<gene>
    <name evidence="2" type="ORF">D3273_07955</name>
</gene>
<evidence type="ECO:0000313" key="2">
    <source>
        <dbReference type="EMBL" id="RYC32650.1"/>
    </source>
</evidence>
<accession>A0A4Q2U850</accession>
<reference evidence="2 3" key="1">
    <citation type="submission" date="2018-12" db="EMBL/GenBank/DDBJ databases">
        <authorList>
            <person name="Grouzdev D.S."/>
            <person name="Krutkina M.S."/>
        </authorList>
    </citation>
    <scope>NUCLEOTIDE SEQUENCE [LARGE SCALE GENOMIC DNA]</scope>
    <source>
        <strain evidence="2 3">RmlP026</strain>
    </source>
</reference>
<sequence length="220" mass="23600">MEELLQVDVVAAPEADRGGHGGHRGGVAGEEVPAGRHGRFPARRGGVARGVVGFGRRGVGAGFGGVDAHQREVIIGAGPQAGMGQRVEQVVAHHRAQRRAMEIAQRQHDRPMPEQVAEADDAPVRLGERRPGRHRGAGVLRKGVIGEVVRPRRQGPGQERTRDEQGAEVHGRSFRMDPGRRPWAFWPLARDRPAEASPSHADQGRLDRLCSSSASGRAGA</sequence>
<dbReference type="EMBL" id="QYBB01000006">
    <property type="protein sequence ID" value="RYC32650.1"/>
    <property type="molecule type" value="Genomic_DNA"/>
</dbReference>
<protein>
    <submittedName>
        <fullName evidence="2">Uncharacterized protein</fullName>
    </submittedName>
</protein>
<keyword evidence="3" id="KW-1185">Reference proteome</keyword>